<evidence type="ECO:0000313" key="2">
    <source>
        <dbReference type="EMBL" id="QSS65338.1"/>
    </source>
</evidence>
<organism evidence="2 3">
    <name type="scientific">Ajellomyces capsulatus</name>
    <name type="common">Darling's disease fungus</name>
    <name type="synonym">Histoplasma capsulatum</name>
    <dbReference type="NCBI Taxonomy" id="5037"/>
    <lineage>
        <taxon>Eukaryota</taxon>
        <taxon>Fungi</taxon>
        <taxon>Dikarya</taxon>
        <taxon>Ascomycota</taxon>
        <taxon>Pezizomycotina</taxon>
        <taxon>Eurotiomycetes</taxon>
        <taxon>Eurotiomycetidae</taxon>
        <taxon>Onygenales</taxon>
        <taxon>Ajellomycetaceae</taxon>
        <taxon>Histoplasma</taxon>
    </lineage>
</organism>
<dbReference type="OrthoDB" id="4186613at2759"/>
<dbReference type="EMBL" id="CP069115">
    <property type="protein sequence ID" value="QSS65338.1"/>
    <property type="molecule type" value="Genomic_DNA"/>
</dbReference>
<dbReference type="AlphaFoldDB" id="A0A8A1MFE2"/>
<accession>A0A8A1MFE2</accession>
<name>A0A8A1MFE2_AJECA</name>
<reference evidence="2" key="1">
    <citation type="submission" date="2021-01" db="EMBL/GenBank/DDBJ databases">
        <title>Chromosome-level genome assembly of a human fungal pathogen reveals clustering of transcriptionally co-regulated genes.</title>
        <authorList>
            <person name="Voorhies M."/>
            <person name="Cohen S."/>
            <person name="Shea T.P."/>
            <person name="Petrus S."/>
            <person name="Munoz J.F."/>
            <person name="Poplawski S."/>
            <person name="Goldman W.E."/>
            <person name="Michael T."/>
            <person name="Cuomo C.A."/>
            <person name="Sil A."/>
            <person name="Beyhan S."/>
        </authorList>
    </citation>
    <scope>NUCLEOTIDE SEQUENCE</scope>
    <source>
        <strain evidence="2">WU24</strain>
    </source>
</reference>
<evidence type="ECO:0000256" key="1">
    <source>
        <dbReference type="SAM" id="MobiDB-lite"/>
    </source>
</evidence>
<dbReference type="VEuPathDB" id="FungiDB:I7I51_06180"/>
<gene>
    <name evidence="2" type="ORF">I7I51_06180</name>
</gene>
<dbReference type="Proteomes" id="UP000663671">
    <property type="component" value="Chromosome 3"/>
</dbReference>
<evidence type="ECO:0000313" key="3">
    <source>
        <dbReference type="Proteomes" id="UP000663671"/>
    </source>
</evidence>
<sequence length="190" mass="21400">MRYRCSGVEKHLRIEWHHRPINESVETVVQCIRDYIKNPQDVMEFQKGETFKTLLPDYCIVLKGGHKTRTSKTARPPDTSYHISVRFGKLTNRAGPGPVWAHSVHIYLDENTKKYVPKQQVVWSNPTIDKDEHSAVYKNRTRWPAGATATTAPPAPGEQPLALAPSTLAPLPTTNPWGFPIIPSQPSNTP</sequence>
<feature type="region of interest" description="Disordered" evidence="1">
    <location>
        <begin position="141"/>
        <end position="169"/>
    </location>
</feature>
<protein>
    <submittedName>
        <fullName evidence="2">Uncharacterized protein</fullName>
    </submittedName>
</protein>
<feature type="compositionally biased region" description="Low complexity" evidence="1">
    <location>
        <begin position="160"/>
        <end position="169"/>
    </location>
</feature>
<proteinExistence type="predicted"/>